<dbReference type="AlphaFoldDB" id="A0A5J9SEL7"/>
<dbReference type="EMBL" id="RWGY01001056">
    <property type="protein sequence ID" value="TVT97216.1"/>
    <property type="molecule type" value="Genomic_DNA"/>
</dbReference>
<keyword evidence="2" id="KW-1185">Reference proteome</keyword>
<gene>
    <name evidence="1" type="ORF">EJB05_57588</name>
</gene>
<organism evidence="1 2">
    <name type="scientific">Eragrostis curvula</name>
    <name type="common">weeping love grass</name>
    <dbReference type="NCBI Taxonomy" id="38414"/>
    <lineage>
        <taxon>Eukaryota</taxon>
        <taxon>Viridiplantae</taxon>
        <taxon>Streptophyta</taxon>
        <taxon>Embryophyta</taxon>
        <taxon>Tracheophyta</taxon>
        <taxon>Spermatophyta</taxon>
        <taxon>Magnoliopsida</taxon>
        <taxon>Liliopsida</taxon>
        <taxon>Poales</taxon>
        <taxon>Poaceae</taxon>
        <taxon>PACMAD clade</taxon>
        <taxon>Chloridoideae</taxon>
        <taxon>Eragrostideae</taxon>
        <taxon>Eragrostidinae</taxon>
        <taxon>Eragrostis</taxon>
    </lineage>
</organism>
<reference evidence="1 2" key="1">
    <citation type="journal article" date="2019" name="Sci. Rep.">
        <title>A high-quality genome of Eragrostis curvula grass provides insights into Poaceae evolution and supports new strategies to enhance forage quality.</title>
        <authorList>
            <person name="Carballo J."/>
            <person name="Santos B.A.C.M."/>
            <person name="Zappacosta D."/>
            <person name="Garbus I."/>
            <person name="Selva J.P."/>
            <person name="Gallo C.A."/>
            <person name="Diaz A."/>
            <person name="Albertini E."/>
            <person name="Caccamo M."/>
            <person name="Echenique V."/>
        </authorList>
    </citation>
    <scope>NUCLEOTIDE SEQUENCE [LARGE SCALE GENOMIC DNA]</scope>
    <source>
        <strain evidence="2">cv. Victoria</strain>
        <tissue evidence="1">Leaf</tissue>
    </source>
</reference>
<proteinExistence type="predicted"/>
<dbReference type="Proteomes" id="UP000324897">
    <property type="component" value="Unassembled WGS sequence"/>
</dbReference>
<name>A0A5J9SEL7_9POAL</name>
<protein>
    <submittedName>
        <fullName evidence="1">Uncharacterized protein</fullName>
    </submittedName>
</protein>
<dbReference type="Gramene" id="TVT97216">
    <property type="protein sequence ID" value="TVT97216"/>
    <property type="gene ID" value="EJB05_57588"/>
</dbReference>
<evidence type="ECO:0000313" key="1">
    <source>
        <dbReference type="EMBL" id="TVT97216.1"/>
    </source>
</evidence>
<evidence type="ECO:0000313" key="2">
    <source>
        <dbReference type="Proteomes" id="UP000324897"/>
    </source>
</evidence>
<sequence>MVHGSRQLDRIKHFGVSSFQSDVDEPSSARSTIRHMRVQPTRTLEMKTDVVTAFRAEASLLPGGNLRRTALCKRELQFRGTLDAKEIKQMLAILSYCHFIP</sequence>
<comment type="caution">
    <text evidence="1">The sequence shown here is derived from an EMBL/GenBank/DDBJ whole genome shotgun (WGS) entry which is preliminary data.</text>
</comment>
<accession>A0A5J9SEL7</accession>
<feature type="non-terminal residue" evidence="1">
    <location>
        <position position="1"/>
    </location>
</feature>